<dbReference type="RefSeq" id="WP_182210041.1">
    <property type="nucleotide sequence ID" value="NZ_JACGBJ010000011.1"/>
</dbReference>
<sequence>MSDFDRGDEEEACRIALELRKLLHDTKVSHSILQQLGVKQTLDFYDSGRYRSDFEAAANAFAERELGPQTRLVARSPVQVGLVFAGMSGGDFIFYAPLGLRYQQAKDWRAGGYRAAPRSFTEWWTDPLVETTTGETFSRKDLVLTTANQEGGAHVDPEVDLTFDRLLKDMMGISMVQGGSPLSILELHKLGEGSPKNNAVYPSIRQIAHEVLATLRSGYKCIRKTPIQEFMYSEPFGRIAS</sequence>
<evidence type="ECO:0000313" key="2">
    <source>
        <dbReference type="Proteomes" id="UP000539787"/>
    </source>
</evidence>
<accession>A0ABR6ABQ1</accession>
<comment type="caution">
    <text evidence="1">The sequence shown here is derived from an EMBL/GenBank/DDBJ whole genome shotgun (WGS) entry which is preliminary data.</text>
</comment>
<proteinExistence type="predicted"/>
<gene>
    <name evidence="1" type="ORF">HX902_20550</name>
</gene>
<reference evidence="1 2" key="1">
    <citation type="submission" date="2020-07" db="EMBL/GenBank/DDBJ databases">
        <authorList>
            <person name="Sun Q."/>
        </authorList>
    </citation>
    <scope>NUCLEOTIDE SEQUENCE [LARGE SCALE GENOMIC DNA]</scope>
    <source>
        <strain evidence="1 2">WYCCWR 11317</strain>
    </source>
</reference>
<keyword evidence="2" id="KW-1185">Reference proteome</keyword>
<protein>
    <submittedName>
        <fullName evidence="1">Uncharacterized protein</fullName>
    </submittedName>
</protein>
<evidence type="ECO:0000313" key="1">
    <source>
        <dbReference type="EMBL" id="MBA5804026.1"/>
    </source>
</evidence>
<dbReference type="Proteomes" id="UP000539787">
    <property type="component" value="Unassembled WGS sequence"/>
</dbReference>
<dbReference type="EMBL" id="JACGBJ010000011">
    <property type="protein sequence ID" value="MBA5804026.1"/>
    <property type="molecule type" value="Genomic_DNA"/>
</dbReference>
<name>A0ABR6ABQ1_9HYPH</name>
<organism evidence="1 2">
    <name type="scientific">Rhizobium changzhiense</name>
    <dbReference type="NCBI Taxonomy" id="2692317"/>
    <lineage>
        <taxon>Bacteria</taxon>
        <taxon>Pseudomonadati</taxon>
        <taxon>Pseudomonadota</taxon>
        <taxon>Alphaproteobacteria</taxon>
        <taxon>Hyphomicrobiales</taxon>
        <taxon>Rhizobiaceae</taxon>
        <taxon>Rhizobium/Agrobacterium group</taxon>
        <taxon>Rhizobium</taxon>
    </lineage>
</organism>